<feature type="region of interest" description="Disordered" evidence="5">
    <location>
        <begin position="1664"/>
        <end position="1698"/>
    </location>
</feature>
<dbReference type="GO" id="GO:0005886">
    <property type="term" value="C:plasma membrane"/>
    <property type="evidence" value="ECO:0007669"/>
    <property type="project" value="InterPro"/>
</dbReference>
<gene>
    <name evidence="8" type="ORF">SAMN00777080_3909</name>
</gene>
<feature type="transmembrane region" description="Helical" evidence="6">
    <location>
        <begin position="20"/>
        <end position="41"/>
    </location>
</feature>
<accession>A0A1W2H8Q4</accession>
<evidence type="ECO:0000256" key="2">
    <source>
        <dbReference type="ARBA" id="ARBA00022692"/>
    </source>
</evidence>
<sequence length="1698" mass="189667">MRLTDQLNCNIIKKFIQKFFKYLGITIGIILILVIAILLFIRSPWGQDILVGKATSFISKKTGTIVNIERLFITFKGDLSLEGLYLEDLEGDTLIYSKLLETGISFIPLIKNGDIEISKLEWEGVTAKVKRDSVSQNFNFNFLLEAFISAPDEQEETVEQEQPQSFPLISLGPVDLSDFKLVYEDQVLGIETNAFWDEIRVRMDHLDLNKMDFGIQEILISAAKIDYFQSKPFVSVDTVDTDTSIPLPLIVLDNLRIEQTELNYHSIPDGIIAGIYLDEFGAVLPEGNLEDQKILLKSIFLSNSSIALEISPSESGENEINTQSPTEPFDWPDWWVEVGDIDFQNNDFDYKISGAKVQKGIFNPDAIQLNGFDFSAQNIFLKDKSTGGKINGAAFEEGSGLSLKSLQADISADDQKLNLDSFSIKTGETNLAGNLSLNYLNLGSLINAPEKSSFDLRISEFRTNASEAAFFVPELKKEIYFQELVKNGLKASGRINGSLQKVQVPKFEVLYGNFTSLNLDAALIENTLDIDNVRFDLPTLVIQTGKDAIIPYVGDLEFDLPENMKLQAAAKGGMDDLILDLYLATSDGDVFLEGVYKNDEVYFLESNWGMSEFDLGKILKMPELLPISLKSTIEGKGKDLKDIDGLMTLDIEKLNWYDFDYSPLNFKATAKDGIANLEMDFLNEALDFDVNLTAVLDTLDQDLNLFVDLKKFHTQAFGLTKQDINTKFQITGSLEGNFDDFKASLSIDEGYFFYDKKAFPMGRVVLQSELSDQLSSLQINSDFLNGLFSVNGSIANLLQSLEAYFEEVIAGNTELMISDDLVAKGEFTFQSTPFLDQLLIGGIEKLDSVSIDFEFLSAEKSLNSSISVPLFQYNSSKVESFELSINGEENKLQFITGFDSLSYNPINMGETELKGFYQDGILNLDFLSLKDDNPLIQVGSELFWQNDSLSLLIQPENLILNGLSWQIPENNKVIYTSNHLAFQNFNFSRGDQQLKISNGESEASKEQIDIRFQNFEIITFTGFLNPIDPVLNGIVDGSFIIENPFEAIGLLADLNIREFIVLDIPLGKLDLLAEAETLNSYGLNISLSEGDIEANVVGTFVADTVSSDLDLDLDLKALKLGLIEAFSGSELKNSKGYLSGNIKLEGTLQEPVYSGDLFFKEAEFLVSSINAKFSLPDERIQINNSGLVFNDFSIKDEAGASFVINGNLITEDISDIGFDLKLETKNFQIINSSREDNDLFFGRANVDLDMKIGGSLSLPVIDVILKVNRGTEMTLIIPEDQLDYLERTGVVLFVNHQDPYDILYKRDSEITAQGIQGFDIKANLQVDPQTVINMIVDERTNDNLRIQGQADLNMIMNPNGDISLSGRYEVKSGHYELNLFGLVSRRFLLAEGSTVIWTGNMLDANLNITAIYNVRTSPAELMQAQLSGTDTQTRSQFRQVLPFMVYLKINGEMLQPEISFELDMAEQDRGAFDGNVYSMIQQVNQREDELNKQVFSLLVLNQFFPMVGNDGSSGGSVNLARSSVSQILSSQLNTFSDRLFGNSGFSVDFDLDSYTDYQSGAAEDRTQLNVAAKQTLMDDRLVISVGGQVDVEGGNQQPGQGNAVFGDVSLEYLLDQRGRWRVKTFRKNQFESVIDGQLIITGISFIFNKEFNSFTELWKRADLEKSASDDTKGKEENKEEINDKSPEGRFEEENELEN</sequence>
<dbReference type="Pfam" id="PF04357">
    <property type="entry name" value="TamB"/>
    <property type="match status" value="1"/>
</dbReference>
<evidence type="ECO:0000313" key="8">
    <source>
        <dbReference type="EMBL" id="SMD45261.1"/>
    </source>
</evidence>
<evidence type="ECO:0000256" key="5">
    <source>
        <dbReference type="SAM" id="MobiDB-lite"/>
    </source>
</evidence>
<evidence type="ECO:0000256" key="3">
    <source>
        <dbReference type="ARBA" id="ARBA00022989"/>
    </source>
</evidence>
<dbReference type="PANTHER" id="PTHR36985">
    <property type="entry name" value="TRANSLOCATION AND ASSEMBLY MODULE SUBUNIT TAMB"/>
    <property type="match status" value="1"/>
</dbReference>
<feature type="compositionally biased region" description="Basic and acidic residues" evidence="5">
    <location>
        <begin position="1664"/>
        <end position="1691"/>
    </location>
</feature>
<keyword evidence="3 6" id="KW-1133">Transmembrane helix</keyword>
<dbReference type="GO" id="GO:0009306">
    <property type="term" value="P:protein secretion"/>
    <property type="evidence" value="ECO:0007669"/>
    <property type="project" value="InterPro"/>
</dbReference>
<dbReference type="EMBL" id="LT838813">
    <property type="protein sequence ID" value="SMD45261.1"/>
    <property type="molecule type" value="Genomic_DNA"/>
</dbReference>
<evidence type="ECO:0000256" key="6">
    <source>
        <dbReference type="SAM" id="Phobius"/>
    </source>
</evidence>
<protein>
    <submittedName>
        <fullName evidence="8">Uncharacterized protein conserved in bacteria</fullName>
    </submittedName>
</protein>
<evidence type="ECO:0000259" key="7">
    <source>
        <dbReference type="Pfam" id="PF04357"/>
    </source>
</evidence>
<proteinExistence type="predicted"/>
<dbReference type="STRING" id="758820.SAMN00777080_3909"/>
<dbReference type="InterPro" id="IPR007452">
    <property type="entry name" value="TamB_C"/>
</dbReference>
<keyword evidence="2 6" id="KW-0812">Transmembrane</keyword>
<reference evidence="9" key="1">
    <citation type="submission" date="2017-04" db="EMBL/GenBank/DDBJ databases">
        <authorList>
            <person name="Varghese N."/>
            <person name="Submissions S."/>
        </authorList>
    </citation>
    <scope>NUCLEOTIDE SEQUENCE [LARGE SCALE GENOMIC DNA]</scope>
    <source>
        <strain evidence="9">DSM 16537</strain>
    </source>
</reference>
<dbReference type="PANTHER" id="PTHR36985:SF1">
    <property type="entry name" value="TRANSLOCATION AND ASSEMBLY MODULE SUBUNIT TAMB"/>
    <property type="match status" value="1"/>
</dbReference>
<organism evidence="8 9">
    <name type="scientific">Aquiflexum balticum DSM 16537</name>
    <dbReference type="NCBI Taxonomy" id="758820"/>
    <lineage>
        <taxon>Bacteria</taxon>
        <taxon>Pseudomonadati</taxon>
        <taxon>Bacteroidota</taxon>
        <taxon>Cytophagia</taxon>
        <taxon>Cytophagales</taxon>
        <taxon>Cyclobacteriaceae</taxon>
        <taxon>Aquiflexum</taxon>
    </lineage>
</organism>
<name>A0A1W2H8Q4_9BACT</name>
<feature type="domain" description="Translocation and assembly module TamB C-terminal" evidence="7">
    <location>
        <begin position="1192"/>
        <end position="1651"/>
    </location>
</feature>
<dbReference type="Proteomes" id="UP000192333">
    <property type="component" value="Chromosome I"/>
</dbReference>
<evidence type="ECO:0000256" key="1">
    <source>
        <dbReference type="ARBA" id="ARBA00004167"/>
    </source>
</evidence>
<evidence type="ECO:0000313" key="9">
    <source>
        <dbReference type="Proteomes" id="UP000192333"/>
    </source>
</evidence>
<evidence type="ECO:0000256" key="4">
    <source>
        <dbReference type="ARBA" id="ARBA00023136"/>
    </source>
</evidence>
<comment type="subcellular location">
    <subcellularLocation>
        <location evidence="1">Membrane</location>
        <topology evidence="1">Single-pass membrane protein</topology>
    </subcellularLocation>
</comment>
<keyword evidence="4 6" id="KW-0472">Membrane</keyword>
<keyword evidence="9" id="KW-1185">Reference proteome</keyword>